<evidence type="ECO:0000313" key="1">
    <source>
        <dbReference type="EMBL" id="KAJ8319430.1"/>
    </source>
</evidence>
<organism evidence="1 2">
    <name type="scientific">Tegillarca granosa</name>
    <name type="common">Malaysian cockle</name>
    <name type="synonym">Anadara granosa</name>
    <dbReference type="NCBI Taxonomy" id="220873"/>
    <lineage>
        <taxon>Eukaryota</taxon>
        <taxon>Metazoa</taxon>
        <taxon>Spiralia</taxon>
        <taxon>Lophotrochozoa</taxon>
        <taxon>Mollusca</taxon>
        <taxon>Bivalvia</taxon>
        <taxon>Autobranchia</taxon>
        <taxon>Pteriomorphia</taxon>
        <taxon>Arcoida</taxon>
        <taxon>Arcoidea</taxon>
        <taxon>Arcidae</taxon>
        <taxon>Tegillarca</taxon>
    </lineage>
</organism>
<name>A0ABQ9FQ97_TEGGR</name>
<comment type="caution">
    <text evidence="1">The sequence shown here is derived from an EMBL/GenBank/DDBJ whole genome shotgun (WGS) entry which is preliminary data.</text>
</comment>
<dbReference type="EMBL" id="JARBDR010000214">
    <property type="protein sequence ID" value="KAJ8319430.1"/>
    <property type="molecule type" value="Genomic_DNA"/>
</dbReference>
<protein>
    <submittedName>
        <fullName evidence="1">Uncharacterized protein</fullName>
    </submittedName>
</protein>
<proteinExistence type="predicted"/>
<evidence type="ECO:0000313" key="2">
    <source>
        <dbReference type="Proteomes" id="UP001217089"/>
    </source>
</evidence>
<dbReference type="Proteomes" id="UP001217089">
    <property type="component" value="Unassembled WGS sequence"/>
</dbReference>
<sequence length="61" mass="7314">MFDLVGPAEDMQHYLVDNRNGMQHIDIKHLSCSEKTFTKKDVKREKNLHKHVLKEKTFIKY</sequence>
<keyword evidence="2" id="KW-1185">Reference proteome</keyword>
<gene>
    <name evidence="1" type="ORF">KUTeg_004521</name>
</gene>
<accession>A0ABQ9FQ97</accession>
<reference evidence="1 2" key="1">
    <citation type="submission" date="2022-12" db="EMBL/GenBank/DDBJ databases">
        <title>Chromosome-level genome of Tegillarca granosa.</title>
        <authorList>
            <person name="Kim J."/>
        </authorList>
    </citation>
    <scope>NUCLEOTIDE SEQUENCE [LARGE SCALE GENOMIC DNA]</scope>
    <source>
        <strain evidence="1">Teg-2019</strain>
        <tissue evidence="1">Adductor muscle</tissue>
    </source>
</reference>